<dbReference type="RefSeq" id="WP_180905139.1">
    <property type="nucleotide sequence ID" value="NZ_CP040908.1"/>
</dbReference>
<evidence type="ECO:0000313" key="1">
    <source>
        <dbReference type="EMBL" id="QLL59117.1"/>
    </source>
</evidence>
<sequence>MTRIEYLVAHPYEVEKSDIPLLKKEVEKYPYFYTLRALLLYGLKKENHPSFEDYLNKTSIHSSNRVDLYHYINSEPIQKEVKVENETISPKMEEEKVEELVENEIISEPILENSTSEIIENNNETVEVVDEIIEEKEEESNQEIEVISDINSDEINEDIVDEMIENDTEESELRTDHVVDIISDEELNEVAEITNKVVVENHSKEENLTSENDIENAVQQTSGIEIIESEPQQVIKTIVTIEDNQEEEIVEGLSENAEVIEESEPEMVEEKVEIIENNSDESTFSFSDWLKKVPSQSKTQQEIEEEQEIAEREIKYKLIDDFLEKNPKIVPMKKTDITPVSTPSNFVQNTEEYSDLMTETLAQIYIEQKKYDKAIKAYKILILKYPEKNSLFANRIKEIENLKNSK</sequence>
<proteinExistence type="predicted"/>
<evidence type="ECO:0000313" key="2">
    <source>
        <dbReference type="Proteomes" id="UP000510643"/>
    </source>
</evidence>
<evidence type="ECO:0008006" key="3">
    <source>
        <dbReference type="Google" id="ProtNLM"/>
    </source>
</evidence>
<keyword evidence="2" id="KW-1185">Reference proteome</keyword>
<dbReference type="EMBL" id="CP040908">
    <property type="protein sequence ID" value="QLL59117.1"/>
    <property type="molecule type" value="Genomic_DNA"/>
</dbReference>
<dbReference type="GeneID" id="78402580"/>
<dbReference type="Proteomes" id="UP000510643">
    <property type="component" value="Chromosome"/>
</dbReference>
<protein>
    <recommendedName>
        <fullName evidence="3">Tetratricopeptide repeat protein</fullName>
    </recommendedName>
</protein>
<dbReference type="KEGG" id="efal:FH779_13940"/>
<organism evidence="1 2">
    <name type="scientific">Empedobacter falsenii</name>
    <dbReference type="NCBI Taxonomy" id="343874"/>
    <lineage>
        <taxon>Bacteria</taxon>
        <taxon>Pseudomonadati</taxon>
        <taxon>Bacteroidota</taxon>
        <taxon>Flavobacteriia</taxon>
        <taxon>Flavobacteriales</taxon>
        <taxon>Weeksellaceae</taxon>
        <taxon>Empedobacter</taxon>
    </lineage>
</organism>
<name>A0A7H9DV84_9FLAO</name>
<reference evidence="1 2" key="1">
    <citation type="submission" date="2019-06" db="EMBL/GenBank/DDBJ databases">
        <title>Emergence of pandrug resistant Empedobacter falsenii in China.</title>
        <authorList>
            <person name="Dong N."/>
            <person name="Chen S."/>
            <person name="Zhang R."/>
        </authorList>
    </citation>
    <scope>NUCLEOTIDE SEQUENCE [LARGE SCALE GENOMIC DNA]</scope>
    <source>
        <strain evidence="1 2">1681-1</strain>
    </source>
</reference>
<gene>
    <name evidence="1" type="ORF">FH779_13940</name>
</gene>
<accession>A0A7H9DV84</accession>
<dbReference type="AlphaFoldDB" id="A0A7H9DV84"/>